<dbReference type="AlphaFoldDB" id="A0A1I3C0U4"/>
<dbReference type="Proteomes" id="UP000199052">
    <property type="component" value="Unassembled WGS sequence"/>
</dbReference>
<organism evidence="3 4">
    <name type="scientific">Actinopolymorpha cephalotaxi</name>
    <dbReference type="NCBI Taxonomy" id="504797"/>
    <lineage>
        <taxon>Bacteria</taxon>
        <taxon>Bacillati</taxon>
        <taxon>Actinomycetota</taxon>
        <taxon>Actinomycetes</taxon>
        <taxon>Propionibacteriales</taxon>
        <taxon>Actinopolymorphaceae</taxon>
        <taxon>Actinopolymorpha</taxon>
    </lineage>
</organism>
<gene>
    <name evidence="3" type="ORF">SAMN05421678_12820</name>
</gene>
<feature type="domain" description="UspA" evidence="2">
    <location>
        <begin position="7"/>
        <end position="144"/>
    </location>
</feature>
<dbReference type="Gene3D" id="3.40.50.620">
    <property type="entry name" value="HUPs"/>
    <property type="match status" value="2"/>
</dbReference>
<dbReference type="InterPro" id="IPR014729">
    <property type="entry name" value="Rossmann-like_a/b/a_fold"/>
</dbReference>
<evidence type="ECO:0000313" key="4">
    <source>
        <dbReference type="Proteomes" id="UP000199052"/>
    </source>
</evidence>
<dbReference type="InterPro" id="IPR006016">
    <property type="entry name" value="UspA"/>
</dbReference>
<dbReference type="Pfam" id="PF00582">
    <property type="entry name" value="Usp"/>
    <property type="match status" value="2"/>
</dbReference>
<dbReference type="EMBL" id="FOOI01000028">
    <property type="protein sequence ID" value="SFH68154.1"/>
    <property type="molecule type" value="Genomic_DNA"/>
</dbReference>
<feature type="domain" description="UspA" evidence="2">
    <location>
        <begin position="156"/>
        <end position="285"/>
    </location>
</feature>
<comment type="similarity">
    <text evidence="1">Belongs to the universal stress protein A family.</text>
</comment>
<evidence type="ECO:0000313" key="3">
    <source>
        <dbReference type="EMBL" id="SFH68154.1"/>
    </source>
</evidence>
<accession>A0A1I3C0U4</accession>
<dbReference type="SUPFAM" id="SSF52402">
    <property type="entry name" value="Adenine nucleotide alpha hydrolases-like"/>
    <property type="match status" value="2"/>
</dbReference>
<dbReference type="PANTHER" id="PTHR46268">
    <property type="entry name" value="STRESS RESPONSE PROTEIN NHAX"/>
    <property type="match status" value="1"/>
</dbReference>
<evidence type="ECO:0000259" key="2">
    <source>
        <dbReference type="Pfam" id="PF00582"/>
    </source>
</evidence>
<dbReference type="STRING" id="504797.SAMN05421678_12820"/>
<dbReference type="PRINTS" id="PR01438">
    <property type="entry name" value="UNVRSLSTRESS"/>
</dbReference>
<protein>
    <submittedName>
        <fullName evidence="3">Nucleotide-binding universal stress protein, UspA family</fullName>
    </submittedName>
</protein>
<reference evidence="3 4" key="1">
    <citation type="submission" date="2016-10" db="EMBL/GenBank/DDBJ databases">
        <authorList>
            <person name="de Groot N.N."/>
        </authorList>
    </citation>
    <scope>NUCLEOTIDE SEQUENCE [LARGE SCALE GENOMIC DNA]</scope>
    <source>
        <strain evidence="3 4">CPCC 202808</strain>
    </source>
</reference>
<proteinExistence type="inferred from homology"/>
<sequence length="302" mass="31651">MATRDARPIVVGVDGSESALDAAAWAASEAALHDVPLRIVHGVAESVLRVPTGLWGTGTEDGLRIHADLLVREAAATAHAAAPGVDVSTAVERDLPLPLLVGESHDALYVVVAAADRNAVADMVAGSTAVSLVARAHAPVAVVRSIDDPERDDRLVIVGVDGSPLADAAIQVGIQEAMLRHGRLLAVHVVHHYRGRGTQPATSDTSDGTALLTDALRGWRHKFPELQIEDQVMAGHPAGVLVRLSNRAGLIVVGARGLGGFTGMLIGSVSQALLHHAHCPLMTVPPATRQRVQQRDDLSRTR</sequence>
<dbReference type="PANTHER" id="PTHR46268:SF6">
    <property type="entry name" value="UNIVERSAL STRESS PROTEIN UP12"/>
    <property type="match status" value="1"/>
</dbReference>
<evidence type="ECO:0000256" key="1">
    <source>
        <dbReference type="ARBA" id="ARBA00008791"/>
    </source>
</evidence>
<name>A0A1I3C0U4_9ACTN</name>
<dbReference type="InterPro" id="IPR006015">
    <property type="entry name" value="Universal_stress_UspA"/>
</dbReference>